<gene>
    <name evidence="1" type="ORF">FBU59_006497</name>
</gene>
<reference evidence="1" key="1">
    <citation type="submission" date="2022-07" db="EMBL/GenBank/DDBJ databases">
        <title>Phylogenomic reconstructions and comparative analyses of Kickxellomycotina fungi.</title>
        <authorList>
            <person name="Reynolds N.K."/>
            <person name="Stajich J.E."/>
            <person name="Barry K."/>
            <person name="Grigoriev I.V."/>
            <person name="Crous P."/>
            <person name="Smith M.E."/>
        </authorList>
    </citation>
    <scope>NUCLEOTIDE SEQUENCE</scope>
    <source>
        <strain evidence="1">NRRL 5244</strain>
    </source>
</reference>
<accession>A0ACC1IZQ1</accession>
<feature type="non-terminal residue" evidence="1">
    <location>
        <position position="1"/>
    </location>
</feature>
<keyword evidence="2" id="KW-1185">Reference proteome</keyword>
<dbReference type="Proteomes" id="UP001150603">
    <property type="component" value="Unassembled WGS sequence"/>
</dbReference>
<evidence type="ECO:0000313" key="1">
    <source>
        <dbReference type="EMBL" id="KAJ1932062.1"/>
    </source>
</evidence>
<evidence type="ECO:0000313" key="2">
    <source>
        <dbReference type="Proteomes" id="UP001150603"/>
    </source>
</evidence>
<protein>
    <submittedName>
        <fullName evidence="1">Uncharacterized protein</fullName>
    </submittedName>
</protein>
<dbReference type="EMBL" id="JANBPW010005703">
    <property type="protein sequence ID" value="KAJ1932062.1"/>
    <property type="molecule type" value="Genomic_DNA"/>
</dbReference>
<name>A0ACC1IZQ1_9FUNG</name>
<organism evidence="1 2">
    <name type="scientific">Linderina macrospora</name>
    <dbReference type="NCBI Taxonomy" id="4868"/>
    <lineage>
        <taxon>Eukaryota</taxon>
        <taxon>Fungi</taxon>
        <taxon>Fungi incertae sedis</taxon>
        <taxon>Zoopagomycota</taxon>
        <taxon>Kickxellomycotina</taxon>
        <taxon>Kickxellomycetes</taxon>
        <taxon>Kickxellales</taxon>
        <taxon>Kickxellaceae</taxon>
        <taxon>Linderina</taxon>
    </lineage>
</organism>
<comment type="caution">
    <text evidence="1">The sequence shown here is derived from an EMBL/GenBank/DDBJ whole genome shotgun (WGS) entry which is preliminary data.</text>
</comment>
<sequence>ESERWFYGGFLNFTLTWSGESKSSSYVVPYGGFNGDYSKLDVLSDPSEELPTLTDAEGNPLDSPATFGANETHPIVVNWRLEVPSRLVTLSLQDSKNKTQGYIISGYNPYVPRNQQTADTLLYTSIVNGVVYTDAQGTKPVRVIKGIYTVRLDALRPLGNTKNKGDYQTWISPAFSVA</sequence>
<proteinExistence type="predicted"/>